<proteinExistence type="predicted"/>
<dbReference type="AlphaFoldDB" id="A0A2I2GNY5"/>
<gene>
    <name evidence="2" type="ORF">P170DRAFT_470047</name>
</gene>
<dbReference type="EMBL" id="MSFO01000001">
    <property type="protein sequence ID" value="PLB54586.1"/>
    <property type="molecule type" value="Genomic_DNA"/>
</dbReference>
<organism evidence="2 3">
    <name type="scientific">Aspergillus steynii IBT 23096</name>
    <dbReference type="NCBI Taxonomy" id="1392250"/>
    <lineage>
        <taxon>Eukaryota</taxon>
        <taxon>Fungi</taxon>
        <taxon>Dikarya</taxon>
        <taxon>Ascomycota</taxon>
        <taxon>Pezizomycotina</taxon>
        <taxon>Eurotiomycetes</taxon>
        <taxon>Eurotiomycetidae</taxon>
        <taxon>Eurotiales</taxon>
        <taxon>Aspergillaceae</taxon>
        <taxon>Aspergillus</taxon>
        <taxon>Aspergillus subgen. Circumdati</taxon>
    </lineage>
</organism>
<comment type="caution">
    <text evidence="2">The sequence shown here is derived from an EMBL/GenBank/DDBJ whole genome shotgun (WGS) entry which is preliminary data.</text>
</comment>
<evidence type="ECO:0000313" key="2">
    <source>
        <dbReference type="EMBL" id="PLB54586.1"/>
    </source>
</evidence>
<dbReference type="VEuPathDB" id="FungiDB:P170DRAFT_470047"/>
<reference evidence="2 3" key="1">
    <citation type="submission" date="2016-12" db="EMBL/GenBank/DDBJ databases">
        <title>The genomes of Aspergillus section Nigri reveals drivers in fungal speciation.</title>
        <authorList>
            <consortium name="DOE Joint Genome Institute"/>
            <person name="Vesth T.C."/>
            <person name="Nybo J."/>
            <person name="Theobald S."/>
            <person name="Brandl J."/>
            <person name="Frisvad J.C."/>
            <person name="Nielsen K.F."/>
            <person name="Lyhne E.K."/>
            <person name="Kogle M.E."/>
            <person name="Kuo A."/>
            <person name="Riley R."/>
            <person name="Clum A."/>
            <person name="Nolan M."/>
            <person name="Lipzen A."/>
            <person name="Salamov A."/>
            <person name="Henrissat B."/>
            <person name="Wiebenga A."/>
            <person name="De Vries R.P."/>
            <person name="Grigoriev I.V."/>
            <person name="Mortensen U.H."/>
            <person name="Andersen M.R."/>
            <person name="Baker S.E."/>
        </authorList>
    </citation>
    <scope>NUCLEOTIDE SEQUENCE [LARGE SCALE GENOMIC DNA]</scope>
    <source>
        <strain evidence="2 3">IBT 23096</strain>
    </source>
</reference>
<evidence type="ECO:0000256" key="1">
    <source>
        <dbReference type="SAM" id="Phobius"/>
    </source>
</evidence>
<keyword evidence="3" id="KW-1185">Reference proteome</keyword>
<keyword evidence="1" id="KW-1133">Transmembrane helix</keyword>
<protein>
    <submittedName>
        <fullName evidence="2">Uncharacterized protein</fullName>
    </submittedName>
</protein>
<dbReference type="Proteomes" id="UP000234275">
    <property type="component" value="Unassembled WGS sequence"/>
</dbReference>
<dbReference type="RefSeq" id="XP_024709888.1">
    <property type="nucleotide sequence ID" value="XM_024852702.1"/>
</dbReference>
<keyword evidence="1" id="KW-0472">Membrane</keyword>
<accession>A0A2I2GNY5</accession>
<sequence>MRLRPLFSSQLRIPFSRTVQREVGSRLSIWRLATPSRNSSSSAATSHARNTMRRVPPERILVYHAGTKRINFIGAMRITTILLFGTTCVLIAPAMDAKGEERWKTGTIIAGSAIPMLFVAFVAAPYVNFIHLSLPVFARQSREHALQYALNPPPTATLWINTMKFSAGPRLTKVRLADLGPHKSGFPPVNFSLRFQRQPATTINSIFDQTKFFAEPQCPPGPPARAFYPQAWETMFKNIQSQRPGYRKNVKSEI</sequence>
<evidence type="ECO:0000313" key="3">
    <source>
        <dbReference type="Proteomes" id="UP000234275"/>
    </source>
</evidence>
<name>A0A2I2GNY5_9EURO</name>
<keyword evidence="1" id="KW-0812">Transmembrane</keyword>
<dbReference type="GeneID" id="36560400"/>
<dbReference type="OrthoDB" id="2386090at2759"/>
<feature type="transmembrane region" description="Helical" evidence="1">
    <location>
        <begin position="78"/>
        <end position="95"/>
    </location>
</feature>
<feature type="transmembrane region" description="Helical" evidence="1">
    <location>
        <begin position="107"/>
        <end position="129"/>
    </location>
</feature>